<gene>
    <name evidence="5" type="ORF">CEUTPL_LOCUS851</name>
</gene>
<comment type="subcellular location">
    <subcellularLocation>
        <location evidence="1">Nucleus</location>
    </subcellularLocation>
</comment>
<evidence type="ECO:0000313" key="6">
    <source>
        <dbReference type="Proteomes" id="UP001152799"/>
    </source>
</evidence>
<evidence type="ECO:0000256" key="2">
    <source>
        <dbReference type="ARBA" id="ARBA00023242"/>
    </source>
</evidence>
<dbReference type="EMBL" id="OU892277">
    <property type="protein sequence ID" value="CAG9760115.1"/>
    <property type="molecule type" value="Genomic_DNA"/>
</dbReference>
<dbReference type="GO" id="GO:0006261">
    <property type="term" value="P:DNA-templated DNA replication"/>
    <property type="evidence" value="ECO:0007669"/>
    <property type="project" value="TreeGrafter"/>
</dbReference>
<evidence type="ECO:0000259" key="4">
    <source>
        <dbReference type="Pfam" id="PF00808"/>
    </source>
</evidence>
<dbReference type="PANTHER" id="PTHR10252:SF54">
    <property type="entry name" value="CHROMATIN ACCESSIBILITY COMPLEX PROTEIN 1"/>
    <property type="match status" value="1"/>
</dbReference>
<reference evidence="5" key="1">
    <citation type="submission" date="2022-01" db="EMBL/GenBank/DDBJ databases">
        <authorList>
            <person name="King R."/>
        </authorList>
    </citation>
    <scope>NUCLEOTIDE SEQUENCE</scope>
</reference>
<feature type="domain" description="Transcription factor CBF/NF-Y/archaeal histone" evidence="4">
    <location>
        <begin position="10"/>
        <end position="67"/>
    </location>
</feature>
<sequence length="142" mass="15866">MTQKKSRPTAFPLGKINTIMESSSKRGHVPRTSLTMVAKVTELFIQTLTKECYNEAKGNKLDYEDIMKVVHGSSRYKFLKDIVPKKITVLEYKQIMAEKEAEKRRRNNTGNSSDDETSRSSGFDESGGTSEEEAAPASPGNE</sequence>
<evidence type="ECO:0000256" key="3">
    <source>
        <dbReference type="SAM" id="MobiDB-lite"/>
    </source>
</evidence>
<feature type="compositionally biased region" description="Polar residues" evidence="3">
    <location>
        <begin position="119"/>
        <end position="129"/>
    </location>
</feature>
<dbReference type="Proteomes" id="UP001152799">
    <property type="component" value="Chromosome 1"/>
</dbReference>
<dbReference type="Pfam" id="PF00808">
    <property type="entry name" value="CBFD_NFYB_HMF"/>
    <property type="match status" value="1"/>
</dbReference>
<dbReference type="GO" id="GO:0008623">
    <property type="term" value="C:CHRAC"/>
    <property type="evidence" value="ECO:0007669"/>
    <property type="project" value="TreeGrafter"/>
</dbReference>
<accession>A0A9N9QJE7</accession>
<dbReference type="Gene3D" id="1.10.20.10">
    <property type="entry name" value="Histone, subunit A"/>
    <property type="match status" value="1"/>
</dbReference>
<dbReference type="SUPFAM" id="SSF47113">
    <property type="entry name" value="Histone-fold"/>
    <property type="match status" value="1"/>
</dbReference>
<evidence type="ECO:0000256" key="1">
    <source>
        <dbReference type="ARBA" id="ARBA00004123"/>
    </source>
</evidence>
<dbReference type="InterPro" id="IPR003958">
    <property type="entry name" value="CBFA_NFYB_domain"/>
</dbReference>
<dbReference type="InterPro" id="IPR009072">
    <property type="entry name" value="Histone-fold"/>
</dbReference>
<feature type="region of interest" description="Disordered" evidence="3">
    <location>
        <begin position="97"/>
        <end position="142"/>
    </location>
</feature>
<proteinExistence type="predicted"/>
<organism evidence="5 6">
    <name type="scientific">Ceutorhynchus assimilis</name>
    <name type="common">cabbage seed weevil</name>
    <dbReference type="NCBI Taxonomy" id="467358"/>
    <lineage>
        <taxon>Eukaryota</taxon>
        <taxon>Metazoa</taxon>
        <taxon>Ecdysozoa</taxon>
        <taxon>Arthropoda</taxon>
        <taxon>Hexapoda</taxon>
        <taxon>Insecta</taxon>
        <taxon>Pterygota</taxon>
        <taxon>Neoptera</taxon>
        <taxon>Endopterygota</taxon>
        <taxon>Coleoptera</taxon>
        <taxon>Polyphaga</taxon>
        <taxon>Cucujiformia</taxon>
        <taxon>Curculionidae</taxon>
        <taxon>Ceutorhynchinae</taxon>
        <taxon>Ceutorhynchus</taxon>
    </lineage>
</organism>
<keyword evidence="6" id="KW-1185">Reference proteome</keyword>
<name>A0A9N9QJE7_9CUCU</name>
<dbReference type="GO" id="GO:0006338">
    <property type="term" value="P:chromatin remodeling"/>
    <property type="evidence" value="ECO:0007669"/>
    <property type="project" value="TreeGrafter"/>
</dbReference>
<dbReference type="InterPro" id="IPR050568">
    <property type="entry name" value="Transcr_DNA_Rep_Reg"/>
</dbReference>
<dbReference type="OrthoDB" id="1291358at2759"/>
<dbReference type="GO" id="GO:0046982">
    <property type="term" value="F:protein heterodimerization activity"/>
    <property type="evidence" value="ECO:0007669"/>
    <property type="project" value="InterPro"/>
</dbReference>
<dbReference type="PANTHER" id="PTHR10252">
    <property type="entry name" value="HISTONE-LIKE TRANSCRIPTION FACTOR CCAAT-RELATED"/>
    <property type="match status" value="1"/>
</dbReference>
<protein>
    <recommendedName>
        <fullName evidence="4">Transcription factor CBF/NF-Y/archaeal histone domain-containing protein</fullName>
    </recommendedName>
</protein>
<keyword evidence="2" id="KW-0539">Nucleus</keyword>
<dbReference type="AlphaFoldDB" id="A0A9N9QJE7"/>
<evidence type="ECO:0000313" key="5">
    <source>
        <dbReference type="EMBL" id="CAG9760115.1"/>
    </source>
</evidence>